<accession>A0ACC2PX64</accession>
<proteinExistence type="predicted"/>
<dbReference type="Proteomes" id="UP001239111">
    <property type="component" value="Chromosome 1"/>
</dbReference>
<protein>
    <submittedName>
        <fullName evidence="1">Uncharacterized protein</fullName>
    </submittedName>
</protein>
<keyword evidence="2" id="KW-1185">Reference proteome</keyword>
<sequence length="532" mass="60561">MKKPVVKTQYGKLRGSVEKSIEGYQYCAFKGVPYAKPPVGALRFQDPQYPEPWKGVRDALEFGPVCAQFDQFFRTFVGCDDCLYLNIYVKTTKPKKRLPVMIFIHGGAFTFGCGDDTFYGPDYLLRKDVVLVTLNYRLGVLGFLDLEHEAAPGNQGLKDLVMALKWVQNNIAAFGGDPTNVTIFGESSGGAAVNYLCLSPRTKGLFHKAASQSGSALNPWASTPHPRQFAFRICKLLGKETEDPWEVVEFLRSIHPLDLAKMQEKMRTNQERVQLLFPFGPGVDDKSKEPFMPVPISIAAKNGIPVPYISGYNSQEGIYALSIILGQKMESIDREFKHKMIHPNTHCILKEHNITVDDLMAIYDFEILNENDYVEKIMHLLGDMYVLEGMHKTIRLHLTKNLQTPIYLYKFTYDKGVSFTKLMLNKDLKGASHFDELSYLFSMKFRENLGIDNLQKGTSDYRLMEQMTEMWTNFAKTGNPTPSTSGVIRQKWTTVSNATIMRYLEIDVNSQMKQMISVEQNLSRRKFTKSRL</sequence>
<name>A0ACC2PX64_9HYME</name>
<dbReference type="EMBL" id="CM056741">
    <property type="protein sequence ID" value="KAJ8687538.1"/>
    <property type="molecule type" value="Genomic_DNA"/>
</dbReference>
<gene>
    <name evidence="1" type="ORF">QAD02_023332</name>
</gene>
<evidence type="ECO:0000313" key="1">
    <source>
        <dbReference type="EMBL" id="KAJ8687538.1"/>
    </source>
</evidence>
<organism evidence="1 2">
    <name type="scientific">Eretmocerus hayati</name>
    <dbReference type="NCBI Taxonomy" id="131215"/>
    <lineage>
        <taxon>Eukaryota</taxon>
        <taxon>Metazoa</taxon>
        <taxon>Ecdysozoa</taxon>
        <taxon>Arthropoda</taxon>
        <taxon>Hexapoda</taxon>
        <taxon>Insecta</taxon>
        <taxon>Pterygota</taxon>
        <taxon>Neoptera</taxon>
        <taxon>Endopterygota</taxon>
        <taxon>Hymenoptera</taxon>
        <taxon>Apocrita</taxon>
        <taxon>Proctotrupomorpha</taxon>
        <taxon>Chalcidoidea</taxon>
        <taxon>Aphelinidae</taxon>
        <taxon>Aphelininae</taxon>
        <taxon>Eretmocerus</taxon>
    </lineage>
</organism>
<evidence type="ECO:0000313" key="2">
    <source>
        <dbReference type="Proteomes" id="UP001239111"/>
    </source>
</evidence>
<reference evidence="1" key="1">
    <citation type="submission" date="2023-04" db="EMBL/GenBank/DDBJ databases">
        <title>A chromosome-level genome assembly of the parasitoid wasp Eretmocerus hayati.</title>
        <authorList>
            <person name="Zhong Y."/>
            <person name="Liu S."/>
            <person name="Liu Y."/>
        </authorList>
    </citation>
    <scope>NUCLEOTIDE SEQUENCE</scope>
    <source>
        <strain evidence="1">ZJU_SS_LIU_2023</strain>
    </source>
</reference>
<comment type="caution">
    <text evidence="1">The sequence shown here is derived from an EMBL/GenBank/DDBJ whole genome shotgun (WGS) entry which is preliminary data.</text>
</comment>